<proteinExistence type="predicted"/>
<keyword evidence="1" id="KW-0812">Transmembrane</keyword>
<dbReference type="InterPro" id="IPR019099">
    <property type="entry name" value="Uncharacterised_PGPGW_TM"/>
</dbReference>
<feature type="transmembrane region" description="Helical" evidence="1">
    <location>
        <begin position="63"/>
        <end position="83"/>
    </location>
</feature>
<evidence type="ECO:0000313" key="3">
    <source>
        <dbReference type="Proteomes" id="UP000550401"/>
    </source>
</evidence>
<reference evidence="2 3" key="1">
    <citation type="submission" date="2020-07" db="EMBL/GenBank/DDBJ databases">
        <title>Genomic Encyclopedia of Type Strains, Phase IV (KMG-V): Genome sequencing to study the core and pangenomes of soil and plant-associated prokaryotes.</title>
        <authorList>
            <person name="Whitman W."/>
        </authorList>
    </citation>
    <scope>NUCLEOTIDE SEQUENCE [LARGE SCALE GENOMIC DNA]</scope>
    <source>
        <strain evidence="2 3">RH2WT43</strain>
    </source>
</reference>
<evidence type="ECO:0000313" key="2">
    <source>
        <dbReference type="EMBL" id="MBA8888928.1"/>
    </source>
</evidence>
<gene>
    <name evidence="2" type="ORF">FHW12_003164</name>
</gene>
<keyword evidence="3" id="KW-1185">Reference proteome</keyword>
<protein>
    <submittedName>
        <fullName evidence="2">Uncharacterized protein</fullName>
    </submittedName>
</protein>
<keyword evidence="1" id="KW-0472">Membrane</keyword>
<accession>A0A839F5V7</accession>
<keyword evidence="1" id="KW-1133">Transmembrane helix</keyword>
<feature type="transmembrane region" description="Helical" evidence="1">
    <location>
        <begin position="36"/>
        <end position="57"/>
    </location>
</feature>
<organism evidence="2 3">
    <name type="scientific">Dokdonella fugitiva</name>
    <dbReference type="NCBI Taxonomy" id="328517"/>
    <lineage>
        <taxon>Bacteria</taxon>
        <taxon>Pseudomonadati</taxon>
        <taxon>Pseudomonadota</taxon>
        <taxon>Gammaproteobacteria</taxon>
        <taxon>Lysobacterales</taxon>
        <taxon>Rhodanobacteraceae</taxon>
        <taxon>Dokdonella</taxon>
    </lineage>
</organism>
<dbReference type="EMBL" id="JACGXL010000005">
    <property type="protein sequence ID" value="MBA8888928.1"/>
    <property type="molecule type" value="Genomic_DNA"/>
</dbReference>
<name>A0A839F5V7_9GAMM</name>
<comment type="caution">
    <text evidence="2">The sequence shown here is derived from an EMBL/GenBank/DDBJ whole genome shotgun (WGS) entry which is preliminary data.</text>
</comment>
<evidence type="ECO:0000256" key="1">
    <source>
        <dbReference type="SAM" id="Phobius"/>
    </source>
</evidence>
<dbReference type="Pfam" id="PF09656">
    <property type="entry name" value="PGPGW"/>
    <property type="match status" value="1"/>
</dbReference>
<dbReference type="AlphaFoldDB" id="A0A839F5V7"/>
<sequence length="108" mass="12134">MFRTLKARWHAFLAVPRGQRFQAHHQRAHRGDTPGWVRVAVIVAALVLIVLGLAMIVLPGPGLLVMLAGAVLLAEESVLVARFMDRLDLVAMRVVAGWRARRREKHRD</sequence>
<dbReference type="RefSeq" id="WP_182531973.1">
    <property type="nucleotide sequence ID" value="NZ_JACGXL010000005.1"/>
</dbReference>
<dbReference type="Proteomes" id="UP000550401">
    <property type="component" value="Unassembled WGS sequence"/>
</dbReference>